<protein>
    <submittedName>
        <fullName evidence="2">Uncharacterized protein</fullName>
    </submittedName>
</protein>
<organism evidence="2 3">
    <name type="scientific">Pisolithus microcarpus 441</name>
    <dbReference type="NCBI Taxonomy" id="765257"/>
    <lineage>
        <taxon>Eukaryota</taxon>
        <taxon>Fungi</taxon>
        <taxon>Dikarya</taxon>
        <taxon>Basidiomycota</taxon>
        <taxon>Agaricomycotina</taxon>
        <taxon>Agaricomycetes</taxon>
        <taxon>Agaricomycetidae</taxon>
        <taxon>Boletales</taxon>
        <taxon>Sclerodermatineae</taxon>
        <taxon>Pisolithaceae</taxon>
        <taxon>Pisolithus</taxon>
    </lineage>
</organism>
<dbReference type="PIRSF" id="PIRSF007951">
    <property type="entry name" value="Hemolysin, aegerolysin type"/>
    <property type="match status" value="1"/>
</dbReference>
<dbReference type="Pfam" id="PF06355">
    <property type="entry name" value="Aegerolysin"/>
    <property type="match status" value="1"/>
</dbReference>
<proteinExistence type="inferred from homology"/>
<evidence type="ECO:0000313" key="3">
    <source>
        <dbReference type="Proteomes" id="UP000054018"/>
    </source>
</evidence>
<accession>A0A0C9YTU6</accession>
<comment type="similarity">
    <text evidence="1">Belongs to the aegerolysin family.</text>
</comment>
<dbReference type="AlphaFoldDB" id="A0A0C9YTU6"/>
<dbReference type="Proteomes" id="UP000054018">
    <property type="component" value="Unassembled WGS sequence"/>
</dbReference>
<name>A0A0C9YTU6_9AGAM</name>
<evidence type="ECO:0000313" key="2">
    <source>
        <dbReference type="EMBL" id="KIK13722.1"/>
    </source>
</evidence>
<dbReference type="GO" id="GO:0019836">
    <property type="term" value="P:symbiont-mediated hemolysis of host erythrocyte"/>
    <property type="evidence" value="ECO:0007669"/>
    <property type="project" value="InterPro"/>
</dbReference>
<dbReference type="STRING" id="765257.A0A0C9YTU6"/>
<keyword evidence="3" id="KW-1185">Reference proteome</keyword>
<gene>
    <name evidence="2" type="ORF">PISMIDRAFT_688450</name>
</gene>
<dbReference type="InterPro" id="IPR009413">
    <property type="entry name" value="Aegerolysin-typ"/>
</dbReference>
<dbReference type="EMBL" id="KN833978">
    <property type="protein sequence ID" value="KIK13722.1"/>
    <property type="molecule type" value="Genomic_DNA"/>
</dbReference>
<dbReference type="Gene3D" id="2.60.270.50">
    <property type="match status" value="1"/>
</dbReference>
<sequence length="140" mass="15097">MDPEAVGFGKALWVCMNIKNGLGNKTIKVQNASVTWGKFFRDSKGTEISADEINGTTISPGAVVAVSACRRPSSFAGTEGSIDLFDQSTRICTICWDLPSASKQNRLEIKNSHNNYVVTVGAWEKFGTIGHVSVDVQRAS</sequence>
<reference evidence="2 3" key="1">
    <citation type="submission" date="2014-04" db="EMBL/GenBank/DDBJ databases">
        <authorList>
            <consortium name="DOE Joint Genome Institute"/>
            <person name="Kuo A."/>
            <person name="Kohler A."/>
            <person name="Costa M.D."/>
            <person name="Nagy L.G."/>
            <person name="Floudas D."/>
            <person name="Copeland A."/>
            <person name="Barry K.W."/>
            <person name="Cichocki N."/>
            <person name="Veneault-Fourrey C."/>
            <person name="LaButti K."/>
            <person name="Lindquist E.A."/>
            <person name="Lipzen A."/>
            <person name="Lundell T."/>
            <person name="Morin E."/>
            <person name="Murat C."/>
            <person name="Sun H."/>
            <person name="Tunlid A."/>
            <person name="Henrissat B."/>
            <person name="Grigoriev I.V."/>
            <person name="Hibbett D.S."/>
            <person name="Martin F."/>
            <person name="Nordberg H.P."/>
            <person name="Cantor M.N."/>
            <person name="Hua S.X."/>
        </authorList>
    </citation>
    <scope>NUCLEOTIDE SEQUENCE [LARGE SCALE GENOMIC DNA]</scope>
    <source>
        <strain evidence="2 3">441</strain>
    </source>
</reference>
<evidence type="ECO:0000256" key="1">
    <source>
        <dbReference type="ARBA" id="ARBA00010795"/>
    </source>
</evidence>
<reference evidence="3" key="2">
    <citation type="submission" date="2015-01" db="EMBL/GenBank/DDBJ databases">
        <title>Evolutionary Origins and Diversification of the Mycorrhizal Mutualists.</title>
        <authorList>
            <consortium name="DOE Joint Genome Institute"/>
            <consortium name="Mycorrhizal Genomics Consortium"/>
            <person name="Kohler A."/>
            <person name="Kuo A."/>
            <person name="Nagy L.G."/>
            <person name="Floudas D."/>
            <person name="Copeland A."/>
            <person name="Barry K.W."/>
            <person name="Cichocki N."/>
            <person name="Veneault-Fourrey C."/>
            <person name="LaButti K."/>
            <person name="Lindquist E.A."/>
            <person name="Lipzen A."/>
            <person name="Lundell T."/>
            <person name="Morin E."/>
            <person name="Murat C."/>
            <person name="Riley R."/>
            <person name="Ohm R."/>
            <person name="Sun H."/>
            <person name="Tunlid A."/>
            <person name="Henrissat B."/>
            <person name="Grigoriev I.V."/>
            <person name="Hibbett D.S."/>
            <person name="Martin F."/>
        </authorList>
    </citation>
    <scope>NUCLEOTIDE SEQUENCE [LARGE SCALE GENOMIC DNA]</scope>
    <source>
        <strain evidence="3">441</strain>
    </source>
</reference>
<dbReference type="HOGENOM" id="CLU_115909_0_0_1"/>
<dbReference type="OrthoDB" id="2642112at2759"/>